<feature type="region of interest" description="Disordered" evidence="1">
    <location>
        <begin position="1724"/>
        <end position="1746"/>
    </location>
</feature>
<feature type="compositionally biased region" description="Basic and acidic residues" evidence="1">
    <location>
        <begin position="940"/>
        <end position="952"/>
    </location>
</feature>
<comment type="caution">
    <text evidence="2">The sequence shown here is derived from an EMBL/GenBank/DDBJ whole genome shotgun (WGS) entry which is preliminary data.</text>
</comment>
<proteinExistence type="predicted"/>
<feature type="compositionally biased region" description="Basic and acidic residues" evidence="1">
    <location>
        <begin position="2208"/>
        <end position="2217"/>
    </location>
</feature>
<organism evidence="2 3">
    <name type="scientific">Camelus dromedarius</name>
    <name type="common">Dromedary</name>
    <name type="synonym">Arabian camel</name>
    <dbReference type="NCBI Taxonomy" id="9838"/>
    <lineage>
        <taxon>Eukaryota</taxon>
        <taxon>Metazoa</taxon>
        <taxon>Chordata</taxon>
        <taxon>Craniata</taxon>
        <taxon>Vertebrata</taxon>
        <taxon>Euteleostomi</taxon>
        <taxon>Mammalia</taxon>
        <taxon>Eutheria</taxon>
        <taxon>Laurasiatheria</taxon>
        <taxon>Artiodactyla</taxon>
        <taxon>Tylopoda</taxon>
        <taxon>Camelidae</taxon>
        <taxon>Camelus</taxon>
    </lineage>
</organism>
<feature type="region of interest" description="Disordered" evidence="1">
    <location>
        <begin position="1"/>
        <end position="71"/>
    </location>
</feature>
<feature type="compositionally biased region" description="Low complexity" evidence="1">
    <location>
        <begin position="1249"/>
        <end position="1271"/>
    </location>
</feature>
<sequence>MPPRAGAAGETHRDHLRLRRSASWARGDPTRRLGVPALGGGRSDSAGRGNLAKVVGGEGPPRISPLSRRRNRQSHLLAITLNKMFAEQRARQGAGRSAGSQGVAGKDDKGDQLLALAEDAGGRGSEAVALEEGQGPDRSRTIWKASPWFSSLMGLIILFPVKLEEMLSTLRHVPPITSALSAFPPSRAFGVGHVGEGSRSPPRPGQSARADVPPGSEHTHFPGVLCALCPPAAGLHSSGPGRHLWKRTRPRGTEVPLFGFQKLQRNRAVWLSFKRSGGPGRKWHPAPPRQLYPPDVHTTRASSTASSDDQIRAEQTLGLAGVGDPPTLRAVSPSRRPPLCAVLASFHRPAVERKPEAEAEGGPGRAEGPGRSGRRGGRASPGTGVPKPSPPAGGGGARDLQSARAVPFPGRSGAICGRSNRRQALLALTPGFPWPQSPTPRFPLQRAVSTSGTAGRRRAGQRFVEAGDSPNVSRRSKPAVHTAPETPGKSRDRQPCPPDSLFGSVGSALVLKHCTEKTCTATPTHRWARQHRSLSSGPARSFHVLSPLPTFAYLTGPRGQGSGFRDALQSRRSDPPPPLIRLITVTAVLIPEQASCARSSCLYGDSATLGCSALVCGRGSRLEAGEATAWGSGDLNCVPVTPSARSFLRVKCLPLCPPQIQGSGVRDHKRGSLPGAGGCALGPRLEAPSGQAGGCPRGSLLGIPSGPALKLALGLSSGGSAWGLVCGLGGHLSSSRNLAGCHWGLRGVNSDTDESAGPESPRVAFEGLRLRQSRRLRPIVGLCALSREPLGTLGRRTCLAPRQAGSFPSGPKARGARGRKGGRETEAQQSGTGPPPSSPRTRFRSPRPIHCSDLGTWGLAGESSRSRGQAAVSSGLQPHLDFLTLCDRPAHQTVSLVRAALDKETRLVSTEGRRGAPPHGACAGPRAGDVGPAVPPGSRRVYESRQDHRQEAGSRTQAATNGDGISGTEATWPGPSREGGQQRAGQRKGLAPRHQPRASSAAEELAVQGGRESGSGWNVTVKRQRGRDPGLGLQGSHCLEDDSRNARSPPPGDLAERRRSRRRVLSRGEGEPAHVAMAIHVVTSTWGFLATKQPDDGHAAPLLEKGVRGNRAWLACGGWRRGVLRASSRWPGFHGCVHCWSAFDSLTHLTGSPELTCFVDSSALGFHGEEGLGSAFPGAGTRARVLRRRLNVLGGTLPHLQVPSLLRAPAPPDAGRSPFKLMEEGRHCLLPGCPRGPLSDREVPRKACSRPPGGSPGSSLGPPAPGTAPLSKQRPGDPAPTPVVWPAAGRQAAPRPRILAGDGAGDGRRGCQTDMPWVKQAAPPQARWPWWLLLPARGSGALEGGRPREDAGFPAGSVALGFQLRLCQGRGPGQGHRGPPAVHTAQGVPSGVRLPLCCSLMAPRDRIVGGVLVATCGPGDKGPEPGGGPRLLPERLCALQGPVLPAREQVPPLFTGCEERRGPGEPQAAGGDAAAVDGGGVSAPVMTTPAQRHTHTHTHTVTPWCVNGPVLRGEHGAGSHVPWWLSPGRGAGALVDHRGQQVTWRACPRRRRAQRPTSLVTQTNHLPPLAFSSLPEKEDRPTGSLRAPQGLYQASLPSVHFLVLRVTRGGLAAPGALAARENVLGCEQTPLPLGGITGSGPGTSADPPRAGRMSWTPCQAVSRRFPPTGKTLTALVFISNVAESFSRKGKDVGPRLHPTRQRRRAVPLAEPDCPLRQCVHARGRHQGKWGSGADGGGWGRGGGGDTGRRLGASRGVSLDQDARLRFFVHFVCLKFSRRPRRAWEFALALDDHAAAADRLMGPRFSGALVEACVSCGVCSDQRPGGWSGFPWRLGTADVDARALLRPGSGGRGRASLLRQSHALLDRGAGSRLSCIQSLPERPCLRGPSGSRQRVTGGFAGCRDGQAGAGLARVRQWAPELRRGMRNQWSENFGSGGENGAENSQHSPRFSRRPEGCALPRTGRSLAWAWLGPPGQAAGGECGLRLPGCALAGLAQAGDESLLLAAFRLTLRTGSAVASLAESSWQAPLATRQSRTSERRASQEEATLVGGDHQGDTPGSLLQRQGIHSTACESVREAGQSGTLARSGELFLRGVALLQFITTDQGSAWLLMLQPRRLELAAQDAVASWEFYTQPDCPSGTEWNTHYQMSKVSTGTTTETTKGTPDPDQNQMSSTRRSTKGSSPSRGGGRPRETGTGDRQRALVRGLCGHHDAEKGAGPEEGAGGASQRPALAARGGSLQLGRKLRKSMA</sequence>
<evidence type="ECO:0000256" key="1">
    <source>
        <dbReference type="SAM" id="MobiDB-lite"/>
    </source>
</evidence>
<evidence type="ECO:0000313" key="2">
    <source>
        <dbReference type="EMBL" id="KAB1254476.1"/>
    </source>
</evidence>
<dbReference type="EMBL" id="JWIN03000034">
    <property type="protein sequence ID" value="KAB1254476.1"/>
    <property type="molecule type" value="Genomic_DNA"/>
</dbReference>
<feature type="compositionally biased region" description="Low complexity" evidence="1">
    <location>
        <begin position="2172"/>
        <end position="2184"/>
    </location>
</feature>
<feature type="compositionally biased region" description="Gly residues" evidence="1">
    <location>
        <begin position="361"/>
        <end position="371"/>
    </location>
</feature>
<feature type="region of interest" description="Disordered" evidence="1">
    <location>
        <begin position="429"/>
        <end position="499"/>
    </location>
</feature>
<dbReference type="Proteomes" id="UP000299084">
    <property type="component" value="Unassembled WGS sequence"/>
</dbReference>
<feature type="region of interest" description="Disordered" evidence="1">
    <location>
        <begin position="1927"/>
        <end position="1955"/>
    </location>
</feature>
<feature type="compositionally biased region" description="Low complexity" evidence="1">
    <location>
        <begin position="2153"/>
        <end position="2163"/>
    </location>
</feature>
<feature type="region of interest" description="Disordered" evidence="1">
    <location>
        <begin position="277"/>
        <end position="310"/>
    </location>
</feature>
<protein>
    <submittedName>
        <fullName evidence="2">Uncharacterized protein</fullName>
    </submittedName>
</protein>
<feature type="compositionally biased region" description="Basic and acidic residues" evidence="1">
    <location>
        <begin position="2189"/>
        <end position="2200"/>
    </location>
</feature>
<feature type="region of interest" description="Disordered" evidence="1">
    <location>
        <begin position="351"/>
        <end position="402"/>
    </location>
</feature>
<feature type="compositionally biased region" description="Pro residues" evidence="1">
    <location>
        <begin position="432"/>
        <end position="441"/>
    </location>
</feature>
<feature type="region of interest" description="Disordered" evidence="1">
    <location>
        <begin position="2026"/>
        <end position="2056"/>
    </location>
</feature>
<feature type="compositionally biased region" description="Gly residues" evidence="1">
    <location>
        <begin position="1729"/>
        <end position="1745"/>
    </location>
</feature>
<feature type="region of interest" description="Disordered" evidence="1">
    <location>
        <begin position="801"/>
        <end position="862"/>
    </location>
</feature>
<accession>A0A5N4C6I5</accession>
<keyword evidence="3" id="KW-1185">Reference proteome</keyword>
<name>A0A5N4C6I5_CAMDR</name>
<feature type="region of interest" description="Disordered" evidence="1">
    <location>
        <begin position="1233"/>
        <end position="1309"/>
    </location>
</feature>
<gene>
    <name evidence="2" type="ORF">Cadr_000029462</name>
</gene>
<feature type="region of interest" description="Disordered" evidence="1">
    <location>
        <begin position="191"/>
        <end position="216"/>
    </location>
</feature>
<reference evidence="2 3" key="1">
    <citation type="journal article" date="2019" name="Mol. Ecol. Resour.">
        <title>Improving Illumina assemblies with Hi-C and long reads: an example with the North African dromedary.</title>
        <authorList>
            <person name="Elbers J.P."/>
            <person name="Rogers M.F."/>
            <person name="Perelman P.L."/>
            <person name="Proskuryakova A.A."/>
            <person name="Serdyukova N.A."/>
            <person name="Johnson W.E."/>
            <person name="Horin P."/>
            <person name="Corander J."/>
            <person name="Murphy D."/>
            <person name="Burger P.A."/>
        </authorList>
    </citation>
    <scope>NUCLEOTIDE SEQUENCE [LARGE SCALE GENOMIC DNA]</scope>
    <source>
        <strain evidence="2">Drom800</strain>
        <tissue evidence="2">Blood</tissue>
    </source>
</reference>
<feature type="compositionally biased region" description="Low complexity" evidence="1">
    <location>
        <begin position="1286"/>
        <end position="1301"/>
    </location>
</feature>
<feature type="region of interest" description="Disordered" evidence="1">
    <location>
        <begin position="88"/>
        <end position="110"/>
    </location>
</feature>
<evidence type="ECO:0000313" key="3">
    <source>
        <dbReference type="Proteomes" id="UP000299084"/>
    </source>
</evidence>
<feature type="region of interest" description="Disordered" evidence="1">
    <location>
        <begin position="2151"/>
        <end position="2249"/>
    </location>
</feature>
<feature type="region of interest" description="Disordered" evidence="1">
    <location>
        <begin position="908"/>
        <end position="1070"/>
    </location>
</feature>